<evidence type="ECO:0000256" key="3">
    <source>
        <dbReference type="ARBA" id="ARBA00022741"/>
    </source>
</evidence>
<dbReference type="RefSeq" id="WP_013772221.1">
    <property type="nucleotide sequence ID" value="NC_015514.1"/>
</dbReference>
<feature type="transmembrane region" description="Helical" evidence="7">
    <location>
        <begin position="67"/>
        <end position="88"/>
    </location>
</feature>
<reference evidence="10 11" key="1">
    <citation type="submission" date="2011-04" db="EMBL/GenBank/DDBJ databases">
        <title>Complete sequence of Cellulomonas fimi ATCC 484.</title>
        <authorList>
            <consortium name="US DOE Joint Genome Institute"/>
            <person name="Lucas S."/>
            <person name="Han J."/>
            <person name="Lapidus A."/>
            <person name="Cheng J.-F."/>
            <person name="Goodwin L."/>
            <person name="Pitluck S."/>
            <person name="Peters L."/>
            <person name="Chertkov O."/>
            <person name="Detter J.C."/>
            <person name="Han C."/>
            <person name="Tapia R."/>
            <person name="Land M."/>
            <person name="Hauser L."/>
            <person name="Kyrpides N."/>
            <person name="Ivanova N."/>
            <person name="Ovchinnikova G."/>
            <person name="Pagani I."/>
            <person name="Mead D."/>
            <person name="Brumm P."/>
            <person name="Woyke T."/>
        </authorList>
    </citation>
    <scope>NUCLEOTIDE SEQUENCE [LARGE SCALE GENOMIC DNA]</scope>
    <source>
        <strain evidence="11">ATCC 484 / DSM 20113 / JCM 1341 / NBRC 15513 / NCIMB 8980 / NCTC 7547</strain>
    </source>
</reference>
<dbReference type="InterPro" id="IPR011527">
    <property type="entry name" value="ABC1_TM_dom"/>
</dbReference>
<dbReference type="PROSITE" id="PS50929">
    <property type="entry name" value="ABC_TM1F"/>
    <property type="match status" value="1"/>
</dbReference>
<evidence type="ECO:0000256" key="6">
    <source>
        <dbReference type="ARBA" id="ARBA00023136"/>
    </source>
</evidence>
<evidence type="ECO:0000256" key="5">
    <source>
        <dbReference type="ARBA" id="ARBA00022989"/>
    </source>
</evidence>
<sequence>MTSVPLEDTYDGAHPVRTLVGLYSGQRRRLLVAALAFAAKHSPIWVIPVLTADVIDVVVDHEPLRELWWAAGLMLLVVGQNLPMHWLYVRSFSVAVRTVETNLRMALARRLQELSIGYHRRVSAGVLQAKIVRDVENVVESSRQAFDSGMSATTTLVGALVVTAVRVPEFLPVFALAVPAAAGLVVAMRRRMASRNAAFRVEVEHMSARVSEMTHLIPITRAHALERDELDRMGATLVGVRDAGIRLDVTNGWFGALSWILMQVLSVGCLVGAAWVAWNGMFDLSAGDVTMLSSYFVALTGAVTALMTIAPVVTKGLESVRSMGEVLTEPDVERNAGKETVASVRGEVELAGVRFAYDDAPDEAAVDGVDLHVRPGETVALVGPSGSGKSTVLNLVIGFLAPTAGRILLDGRDMAELDLRTYRRFLAVVPQESLLFEGTVRDNVTYGSPDLTDAAVLAALRDANALDFVEQMGGLDAVIGERGARLSGGQRQRLAIARALVRDPRVLVLDEATSALDTASERLVQQALARLMAGRTTFVVAHRLSTIRGADRIVVMRDGRVVEVGTHDDLLAAGGAYAELDRLGRAPAPS</sequence>
<keyword evidence="11" id="KW-1185">Reference proteome</keyword>
<dbReference type="Gene3D" id="1.20.1560.10">
    <property type="entry name" value="ABC transporter type 1, transmembrane domain"/>
    <property type="match status" value="1"/>
</dbReference>
<feature type="domain" description="ABC transmembrane type-1" evidence="9">
    <location>
        <begin position="46"/>
        <end position="315"/>
    </location>
</feature>
<dbReference type="FunFam" id="3.40.50.300:FF:000218">
    <property type="entry name" value="Multidrug ABC transporter ATP-binding protein"/>
    <property type="match status" value="1"/>
</dbReference>
<dbReference type="GO" id="GO:0140359">
    <property type="term" value="F:ABC-type transporter activity"/>
    <property type="evidence" value="ECO:0007669"/>
    <property type="project" value="InterPro"/>
</dbReference>
<feature type="transmembrane region" description="Helical" evidence="7">
    <location>
        <begin position="256"/>
        <end position="278"/>
    </location>
</feature>
<feature type="transmembrane region" description="Helical" evidence="7">
    <location>
        <begin position="30"/>
        <end position="47"/>
    </location>
</feature>
<keyword evidence="3" id="KW-0547">Nucleotide-binding</keyword>
<dbReference type="SMART" id="SM00382">
    <property type="entry name" value="AAA"/>
    <property type="match status" value="1"/>
</dbReference>
<feature type="transmembrane region" description="Helical" evidence="7">
    <location>
        <begin position="170"/>
        <end position="188"/>
    </location>
</feature>
<keyword evidence="6 7" id="KW-0472">Membrane</keyword>
<dbReference type="Gene3D" id="3.40.50.300">
    <property type="entry name" value="P-loop containing nucleotide triphosphate hydrolases"/>
    <property type="match status" value="1"/>
</dbReference>
<dbReference type="HOGENOM" id="CLU_000604_84_3_11"/>
<evidence type="ECO:0000313" key="10">
    <source>
        <dbReference type="EMBL" id="AEE47195.1"/>
    </source>
</evidence>
<evidence type="ECO:0000259" key="8">
    <source>
        <dbReference type="PROSITE" id="PS50893"/>
    </source>
</evidence>
<dbReference type="AlphaFoldDB" id="F4GZ79"/>
<evidence type="ECO:0000256" key="1">
    <source>
        <dbReference type="ARBA" id="ARBA00004651"/>
    </source>
</evidence>
<dbReference type="KEGG" id="cfi:Celf_3078"/>
<dbReference type="Pfam" id="PF00664">
    <property type="entry name" value="ABC_membrane"/>
    <property type="match status" value="1"/>
</dbReference>
<accession>F4GZ79</accession>
<dbReference type="EMBL" id="CP002666">
    <property type="protein sequence ID" value="AEE47195.1"/>
    <property type="molecule type" value="Genomic_DNA"/>
</dbReference>
<dbReference type="InterPro" id="IPR027417">
    <property type="entry name" value="P-loop_NTPase"/>
</dbReference>
<dbReference type="SUPFAM" id="SSF90123">
    <property type="entry name" value="ABC transporter transmembrane region"/>
    <property type="match status" value="1"/>
</dbReference>
<dbReference type="InterPro" id="IPR003439">
    <property type="entry name" value="ABC_transporter-like_ATP-bd"/>
</dbReference>
<dbReference type="GO" id="GO:0016887">
    <property type="term" value="F:ATP hydrolysis activity"/>
    <property type="evidence" value="ECO:0007669"/>
    <property type="project" value="InterPro"/>
</dbReference>
<dbReference type="Proteomes" id="UP000008460">
    <property type="component" value="Chromosome"/>
</dbReference>
<dbReference type="InterPro" id="IPR039421">
    <property type="entry name" value="Type_1_exporter"/>
</dbReference>
<feature type="transmembrane region" description="Helical" evidence="7">
    <location>
        <begin position="290"/>
        <end position="313"/>
    </location>
</feature>
<name>F4GZ79_CELFA</name>
<keyword evidence="2 7" id="KW-0812">Transmembrane</keyword>
<feature type="transmembrane region" description="Helical" evidence="7">
    <location>
        <begin position="145"/>
        <end position="164"/>
    </location>
</feature>
<dbReference type="InterPro" id="IPR036640">
    <property type="entry name" value="ABC1_TM_sf"/>
</dbReference>
<gene>
    <name evidence="10" type="ordered locus">Celf_3078</name>
</gene>
<dbReference type="GO" id="GO:0005524">
    <property type="term" value="F:ATP binding"/>
    <property type="evidence" value="ECO:0007669"/>
    <property type="project" value="UniProtKB-KW"/>
</dbReference>
<evidence type="ECO:0000256" key="7">
    <source>
        <dbReference type="SAM" id="Phobius"/>
    </source>
</evidence>
<feature type="domain" description="ABC transporter" evidence="8">
    <location>
        <begin position="348"/>
        <end position="583"/>
    </location>
</feature>
<dbReference type="CDD" id="cd07346">
    <property type="entry name" value="ABC_6TM_exporters"/>
    <property type="match status" value="1"/>
</dbReference>
<keyword evidence="4" id="KW-0067">ATP-binding</keyword>
<dbReference type="InterPro" id="IPR003593">
    <property type="entry name" value="AAA+_ATPase"/>
</dbReference>
<dbReference type="InterPro" id="IPR017871">
    <property type="entry name" value="ABC_transporter-like_CS"/>
</dbReference>
<proteinExistence type="predicted"/>
<comment type="subcellular location">
    <subcellularLocation>
        <location evidence="1">Cell membrane</location>
        <topology evidence="1">Multi-pass membrane protein</topology>
    </subcellularLocation>
</comment>
<evidence type="ECO:0000256" key="2">
    <source>
        <dbReference type="ARBA" id="ARBA00022692"/>
    </source>
</evidence>
<dbReference type="PANTHER" id="PTHR24221:SF654">
    <property type="entry name" value="ATP-BINDING CASSETTE SUB-FAMILY B MEMBER 6"/>
    <property type="match status" value="1"/>
</dbReference>
<dbReference type="PROSITE" id="PS00211">
    <property type="entry name" value="ABC_TRANSPORTER_1"/>
    <property type="match status" value="1"/>
</dbReference>
<dbReference type="SUPFAM" id="SSF52540">
    <property type="entry name" value="P-loop containing nucleoside triphosphate hydrolases"/>
    <property type="match status" value="1"/>
</dbReference>
<dbReference type="GO" id="GO:0034040">
    <property type="term" value="F:ATPase-coupled lipid transmembrane transporter activity"/>
    <property type="evidence" value="ECO:0007669"/>
    <property type="project" value="TreeGrafter"/>
</dbReference>
<keyword evidence="5 7" id="KW-1133">Transmembrane helix</keyword>
<evidence type="ECO:0000259" key="9">
    <source>
        <dbReference type="PROSITE" id="PS50929"/>
    </source>
</evidence>
<dbReference type="STRING" id="590998.Celf_3078"/>
<dbReference type="Pfam" id="PF00005">
    <property type="entry name" value="ABC_tran"/>
    <property type="match status" value="1"/>
</dbReference>
<organism evidence="10 11">
    <name type="scientific">Cellulomonas fimi (strain ATCC 484 / DSM 20113 / JCM 1341 / CCUG 24087 / LMG 16345 / NBRC 15513 / NCIMB 8980 / NCTC 7547 / NRS-133)</name>
    <dbReference type="NCBI Taxonomy" id="590998"/>
    <lineage>
        <taxon>Bacteria</taxon>
        <taxon>Bacillati</taxon>
        <taxon>Actinomycetota</taxon>
        <taxon>Actinomycetes</taxon>
        <taxon>Micrococcales</taxon>
        <taxon>Cellulomonadaceae</taxon>
        <taxon>Cellulomonas</taxon>
    </lineage>
</organism>
<dbReference type="PROSITE" id="PS50893">
    <property type="entry name" value="ABC_TRANSPORTER_2"/>
    <property type="match status" value="1"/>
</dbReference>
<dbReference type="eggNOG" id="COG1132">
    <property type="taxonomic scope" value="Bacteria"/>
</dbReference>
<dbReference type="PANTHER" id="PTHR24221">
    <property type="entry name" value="ATP-BINDING CASSETTE SUB-FAMILY B"/>
    <property type="match status" value="1"/>
</dbReference>
<evidence type="ECO:0000313" key="11">
    <source>
        <dbReference type="Proteomes" id="UP000008460"/>
    </source>
</evidence>
<evidence type="ECO:0000256" key="4">
    <source>
        <dbReference type="ARBA" id="ARBA00022840"/>
    </source>
</evidence>
<protein>
    <submittedName>
        <fullName evidence="10">ABC transporter related protein</fullName>
    </submittedName>
</protein>
<dbReference type="GO" id="GO:0005886">
    <property type="term" value="C:plasma membrane"/>
    <property type="evidence" value="ECO:0007669"/>
    <property type="project" value="UniProtKB-SubCell"/>
</dbReference>